<comment type="caution">
    <text evidence="2">The sequence shown here is derived from an EMBL/GenBank/DDBJ whole genome shotgun (WGS) entry which is preliminary data.</text>
</comment>
<name>A0A699YP60_HAELA</name>
<feature type="non-terminal residue" evidence="2">
    <location>
        <position position="1"/>
    </location>
</feature>
<dbReference type="AlphaFoldDB" id="A0A699YP60"/>
<evidence type="ECO:0000313" key="3">
    <source>
        <dbReference type="Proteomes" id="UP000485058"/>
    </source>
</evidence>
<accession>A0A699YP60</accession>
<feature type="chain" id="PRO_5025417827" description="Secreted protein" evidence="1">
    <location>
        <begin position="18"/>
        <end position="117"/>
    </location>
</feature>
<keyword evidence="1" id="KW-0732">Signal</keyword>
<sequence>MARRLCWACALIGLVLGVTVSAERGEDNALSTAVRGVALEVSSCNPWAFLTNASGKSQTHVEGLADTGNRNQAHNRQLHTAAVPWSRNTKPVCYSHESIQQPEVKLTIPSIVALGPA</sequence>
<protein>
    <recommendedName>
        <fullName evidence="4">Secreted protein</fullName>
    </recommendedName>
</protein>
<dbReference type="Proteomes" id="UP000485058">
    <property type="component" value="Unassembled WGS sequence"/>
</dbReference>
<dbReference type="EMBL" id="BLLF01000178">
    <property type="protein sequence ID" value="GFH08696.1"/>
    <property type="molecule type" value="Genomic_DNA"/>
</dbReference>
<evidence type="ECO:0000313" key="2">
    <source>
        <dbReference type="EMBL" id="GFH08696.1"/>
    </source>
</evidence>
<evidence type="ECO:0000256" key="1">
    <source>
        <dbReference type="SAM" id="SignalP"/>
    </source>
</evidence>
<proteinExistence type="predicted"/>
<feature type="signal peptide" evidence="1">
    <location>
        <begin position="1"/>
        <end position="17"/>
    </location>
</feature>
<organism evidence="2 3">
    <name type="scientific">Haematococcus lacustris</name>
    <name type="common">Green alga</name>
    <name type="synonym">Haematococcus pluvialis</name>
    <dbReference type="NCBI Taxonomy" id="44745"/>
    <lineage>
        <taxon>Eukaryota</taxon>
        <taxon>Viridiplantae</taxon>
        <taxon>Chlorophyta</taxon>
        <taxon>core chlorophytes</taxon>
        <taxon>Chlorophyceae</taxon>
        <taxon>CS clade</taxon>
        <taxon>Chlamydomonadales</taxon>
        <taxon>Haematococcaceae</taxon>
        <taxon>Haematococcus</taxon>
    </lineage>
</organism>
<reference evidence="2 3" key="1">
    <citation type="submission" date="2020-02" db="EMBL/GenBank/DDBJ databases">
        <title>Draft genome sequence of Haematococcus lacustris strain NIES-144.</title>
        <authorList>
            <person name="Morimoto D."/>
            <person name="Nakagawa S."/>
            <person name="Yoshida T."/>
            <person name="Sawayama S."/>
        </authorList>
    </citation>
    <scope>NUCLEOTIDE SEQUENCE [LARGE SCALE GENOMIC DNA]</scope>
    <source>
        <strain evidence="2 3">NIES-144</strain>
    </source>
</reference>
<keyword evidence="3" id="KW-1185">Reference proteome</keyword>
<evidence type="ECO:0008006" key="4">
    <source>
        <dbReference type="Google" id="ProtNLM"/>
    </source>
</evidence>
<feature type="non-terminal residue" evidence="2">
    <location>
        <position position="117"/>
    </location>
</feature>
<gene>
    <name evidence="2" type="ORF">HaLaN_03703</name>
</gene>